<proteinExistence type="predicted"/>
<comment type="caution">
    <text evidence="1">The sequence shown here is derived from an EMBL/GenBank/DDBJ whole genome shotgun (WGS) entry which is preliminary data.</text>
</comment>
<name>A0A2V0P764_9CHLO</name>
<evidence type="ECO:0000313" key="2">
    <source>
        <dbReference type="Proteomes" id="UP000247498"/>
    </source>
</evidence>
<dbReference type="InParanoid" id="A0A2V0P764"/>
<reference evidence="1 2" key="1">
    <citation type="journal article" date="2018" name="Sci. Rep.">
        <title>Raphidocelis subcapitata (=Pseudokirchneriella subcapitata) provides an insight into genome evolution and environmental adaptations in the Sphaeropleales.</title>
        <authorList>
            <person name="Suzuki S."/>
            <person name="Yamaguchi H."/>
            <person name="Nakajima N."/>
            <person name="Kawachi M."/>
        </authorList>
    </citation>
    <scope>NUCLEOTIDE SEQUENCE [LARGE SCALE GENOMIC DNA]</scope>
    <source>
        <strain evidence="1 2">NIES-35</strain>
    </source>
</reference>
<dbReference type="InterPro" id="IPR027417">
    <property type="entry name" value="P-loop_NTPase"/>
</dbReference>
<protein>
    <recommendedName>
        <fullName evidence="3">Sulfotransferase</fullName>
    </recommendedName>
</protein>
<dbReference type="Gene3D" id="3.40.50.300">
    <property type="entry name" value="P-loop containing nucleotide triphosphate hydrolases"/>
    <property type="match status" value="1"/>
</dbReference>
<dbReference type="EMBL" id="BDRX01000043">
    <property type="protein sequence ID" value="GBF93713.1"/>
    <property type="molecule type" value="Genomic_DNA"/>
</dbReference>
<dbReference type="AlphaFoldDB" id="A0A2V0P764"/>
<evidence type="ECO:0008006" key="3">
    <source>
        <dbReference type="Google" id="ProtNLM"/>
    </source>
</evidence>
<gene>
    <name evidence="1" type="ORF">Rsub_06816</name>
</gene>
<dbReference type="OrthoDB" id="200177at2759"/>
<accession>A0A2V0P764</accession>
<dbReference type="Proteomes" id="UP000247498">
    <property type="component" value="Unassembled WGS sequence"/>
</dbReference>
<evidence type="ECO:0000313" key="1">
    <source>
        <dbReference type="EMBL" id="GBF93713.1"/>
    </source>
</evidence>
<sequence>MLAPRRAQPATGFRFLHIPKTGTSFIITLRNQLEACRHKDISCLGIRGGGRPVIVNGSIINSTANTLFARGPPGFDEACGGRLLACQQEIYHVAYERGWQARYPSFAYVTLIREPVAHAVSMIGWLCPESHAGTAEAWRSCLESDWTQSMGRVGFRPRHDTHLKMLLGVEYSSRPIQLNAHNVTEALTNLLRLDFFGLTDRWAESVCLFHATFGGEPRPSQFINVRPGDSLKIPDWVVKAIQRNTAWDARLYAEASLAFDCRMAQARASEARPALEACLQKHGNAPAL</sequence>
<organism evidence="1 2">
    <name type="scientific">Raphidocelis subcapitata</name>
    <dbReference type="NCBI Taxonomy" id="307507"/>
    <lineage>
        <taxon>Eukaryota</taxon>
        <taxon>Viridiplantae</taxon>
        <taxon>Chlorophyta</taxon>
        <taxon>core chlorophytes</taxon>
        <taxon>Chlorophyceae</taxon>
        <taxon>CS clade</taxon>
        <taxon>Sphaeropleales</taxon>
        <taxon>Selenastraceae</taxon>
        <taxon>Raphidocelis</taxon>
    </lineage>
</organism>
<keyword evidence="2" id="KW-1185">Reference proteome</keyword>